<sequence length="361" mass="41968">MSDDPFDARMDVLSKLRDGKGAQSAWTPNQVGKATEYFRRVKFQENLLIWFQDALDETMSGSVLSVFHRRNVLDVMERMLDEHGKDPRAWESAVSKLDWDQMRKLLCSVMEYKKGEKAPNANCQSVRRVLANGCRRRFARKAIDAFIEELEKAEEERSLEPIPPLYPRMWRWDDADRKKVVEPVIGRMEIDRDRTKNAREDRYILQHVRDDQTTGIMENDPLLCINWDNTEDITDDLDWVDEEEEEIPPPKTEWDDRPAGHERRHSGSSYSHPSYPSTPHHDSQRPASPFLDSHRPPPPPEGIPYGAPQQPREDYYAYHNRRHVHGPGSRYHPYDRREAHGGLVNGYAGDGPYGGRPLPMK</sequence>
<dbReference type="Proteomes" id="UP001212841">
    <property type="component" value="Unassembled WGS sequence"/>
</dbReference>
<organism evidence="2 3">
    <name type="scientific">Rhizophlyctis rosea</name>
    <dbReference type="NCBI Taxonomy" id="64517"/>
    <lineage>
        <taxon>Eukaryota</taxon>
        <taxon>Fungi</taxon>
        <taxon>Fungi incertae sedis</taxon>
        <taxon>Chytridiomycota</taxon>
        <taxon>Chytridiomycota incertae sedis</taxon>
        <taxon>Chytridiomycetes</taxon>
        <taxon>Rhizophlyctidales</taxon>
        <taxon>Rhizophlyctidaceae</taxon>
        <taxon>Rhizophlyctis</taxon>
    </lineage>
</organism>
<proteinExistence type="predicted"/>
<dbReference type="AlphaFoldDB" id="A0AAD5SH47"/>
<reference evidence="2" key="1">
    <citation type="submission" date="2020-05" db="EMBL/GenBank/DDBJ databases">
        <title>Phylogenomic resolution of chytrid fungi.</title>
        <authorList>
            <person name="Stajich J.E."/>
            <person name="Amses K."/>
            <person name="Simmons R."/>
            <person name="Seto K."/>
            <person name="Myers J."/>
            <person name="Bonds A."/>
            <person name="Quandt C.A."/>
            <person name="Barry K."/>
            <person name="Liu P."/>
            <person name="Grigoriev I."/>
            <person name="Longcore J.E."/>
            <person name="James T.Y."/>
        </authorList>
    </citation>
    <scope>NUCLEOTIDE SEQUENCE</scope>
    <source>
        <strain evidence="2">JEL0318</strain>
    </source>
</reference>
<protein>
    <submittedName>
        <fullName evidence="2">Uncharacterized protein</fullName>
    </submittedName>
</protein>
<name>A0AAD5SH47_9FUNG</name>
<feature type="compositionally biased region" description="Basic and acidic residues" evidence="1">
    <location>
        <begin position="252"/>
        <end position="261"/>
    </location>
</feature>
<comment type="caution">
    <text evidence="2">The sequence shown here is derived from an EMBL/GenBank/DDBJ whole genome shotgun (WGS) entry which is preliminary data.</text>
</comment>
<evidence type="ECO:0000256" key="1">
    <source>
        <dbReference type="SAM" id="MobiDB-lite"/>
    </source>
</evidence>
<evidence type="ECO:0000313" key="3">
    <source>
        <dbReference type="Proteomes" id="UP001212841"/>
    </source>
</evidence>
<dbReference type="EMBL" id="JADGJD010000226">
    <property type="protein sequence ID" value="KAJ3053214.1"/>
    <property type="molecule type" value="Genomic_DNA"/>
</dbReference>
<accession>A0AAD5SH47</accession>
<keyword evidence="3" id="KW-1185">Reference proteome</keyword>
<feature type="compositionally biased region" description="Low complexity" evidence="1">
    <location>
        <begin position="267"/>
        <end position="278"/>
    </location>
</feature>
<gene>
    <name evidence="2" type="ORF">HK097_004766</name>
</gene>
<feature type="region of interest" description="Disordered" evidence="1">
    <location>
        <begin position="242"/>
        <end position="337"/>
    </location>
</feature>
<evidence type="ECO:0000313" key="2">
    <source>
        <dbReference type="EMBL" id="KAJ3053214.1"/>
    </source>
</evidence>
<feature type="region of interest" description="Disordered" evidence="1">
    <location>
        <begin position="342"/>
        <end position="361"/>
    </location>
</feature>